<dbReference type="GeneID" id="35199370"/>
<dbReference type="RefSeq" id="YP_009446438.1">
    <property type="nucleotide sequence ID" value="NC_036491.1"/>
</dbReference>
<proteinExistence type="predicted"/>
<dbReference type="AlphaFoldDB" id="A0A2H4R8F4"/>
<reference evidence="1" key="1">
    <citation type="journal article" date="2017" name="Curr. Biol.">
        <title>A New Lineage of Eukaryotes Illuminates Early Mitochondrial Genome Reduction.</title>
        <authorList>
            <person name="Janouskovec J."/>
            <person name="Tikhonenkov D.V."/>
            <person name="Burki F."/>
            <person name="Howe A.T."/>
            <person name="Rohwer F.L."/>
            <person name="Mylnikov A.P."/>
            <person name="Keeling P.J."/>
        </authorList>
    </citation>
    <scope>NUCLEOTIDE SEQUENCE</scope>
    <source>
        <strain evidence="1">TD-1</strain>
    </source>
</reference>
<sequence>MYNFIFYYFNWFKNRRGAGVCFLWTHKKQTPALLQGHKKNALILKTSELPSLKAGIKTLFGFSKNLRFYL</sequence>
<gene>
    <name evidence="1" type="primary">orf70</name>
</gene>
<name>A0A2H4R8F4_9EUKA</name>
<geneLocation type="mitochondrion" evidence="1"/>
<accession>A0A2H4R8F4</accession>
<keyword evidence="1" id="KW-0496">Mitochondrion</keyword>
<dbReference type="EMBL" id="MG202008">
    <property type="protein sequence ID" value="ATY40926.1"/>
    <property type="molecule type" value="Genomic_DNA"/>
</dbReference>
<protein>
    <submittedName>
        <fullName evidence="1">Orf70</fullName>
    </submittedName>
</protein>
<evidence type="ECO:0000313" key="1">
    <source>
        <dbReference type="EMBL" id="ATY40926.1"/>
    </source>
</evidence>
<organism evidence="1">
    <name type="scientific">Ancoracysta twista</name>
    <dbReference type="NCBI Taxonomy" id="2044563"/>
    <lineage>
        <taxon>Eukaryota</taxon>
        <taxon>Provora</taxon>
        <taxon>Nebulidia</taxon>
        <taxon>Nebulidea</taxon>
        <taxon>Nebulidida</taxon>
        <taxon>Nebulidae</taxon>
    </lineage>
</organism>